<dbReference type="Gene3D" id="2.60.40.10">
    <property type="entry name" value="Immunoglobulins"/>
    <property type="match status" value="1"/>
</dbReference>
<keyword evidence="4" id="KW-0472">Membrane</keyword>
<keyword evidence="2" id="KW-0175">Coiled coil</keyword>
<keyword evidence="4" id="KW-0812">Transmembrane</keyword>
<keyword evidence="7" id="KW-1185">Reference proteome</keyword>
<comment type="similarity">
    <text evidence="1">Belongs to the NXPE family.</text>
</comment>
<feature type="transmembrane region" description="Helical" evidence="4">
    <location>
        <begin position="51"/>
        <end position="71"/>
    </location>
</feature>
<dbReference type="InterPro" id="IPR057106">
    <property type="entry name" value="NXPE4_C"/>
</dbReference>
<reference evidence="6" key="1">
    <citation type="journal article" date="2023" name="Science">
        <title>Genome structures resolve the early diversification of teleost fishes.</title>
        <authorList>
            <person name="Parey E."/>
            <person name="Louis A."/>
            <person name="Montfort J."/>
            <person name="Bouchez O."/>
            <person name="Roques C."/>
            <person name="Iampietro C."/>
            <person name="Lluch J."/>
            <person name="Castinel A."/>
            <person name="Donnadieu C."/>
            <person name="Desvignes T."/>
            <person name="Floi Bucao C."/>
            <person name="Jouanno E."/>
            <person name="Wen M."/>
            <person name="Mejri S."/>
            <person name="Dirks R."/>
            <person name="Jansen H."/>
            <person name="Henkel C."/>
            <person name="Chen W.J."/>
            <person name="Zahm M."/>
            <person name="Cabau C."/>
            <person name="Klopp C."/>
            <person name="Thompson A.W."/>
            <person name="Robinson-Rechavi M."/>
            <person name="Braasch I."/>
            <person name="Lecointre G."/>
            <person name="Bobe J."/>
            <person name="Postlethwait J.H."/>
            <person name="Berthelot C."/>
            <person name="Roest Crollius H."/>
            <person name="Guiguen Y."/>
        </authorList>
    </citation>
    <scope>NUCLEOTIDE SEQUENCE</scope>
    <source>
        <strain evidence="6">NC1722</strain>
    </source>
</reference>
<dbReference type="Pfam" id="PF06312">
    <property type="entry name" value="Neurexophilin"/>
    <property type="match status" value="1"/>
</dbReference>
<dbReference type="Pfam" id="PF24536">
    <property type="entry name" value="NXPE4_C"/>
    <property type="match status" value="1"/>
</dbReference>
<evidence type="ECO:0000313" key="6">
    <source>
        <dbReference type="EMBL" id="KAJ8384939.1"/>
    </source>
</evidence>
<protein>
    <recommendedName>
        <fullName evidence="5">NXPE C-terminal domain-containing protein</fullName>
    </recommendedName>
</protein>
<feature type="domain" description="NXPE C-terminal" evidence="5">
    <location>
        <begin position="437"/>
        <end position="646"/>
    </location>
</feature>
<name>A0AAD7RIR5_9TELE</name>
<evidence type="ECO:0000256" key="2">
    <source>
        <dbReference type="SAM" id="Coils"/>
    </source>
</evidence>
<accession>A0AAD7RIR5</accession>
<dbReference type="Gene3D" id="3.40.50.1110">
    <property type="entry name" value="SGNH hydrolase"/>
    <property type="match status" value="1"/>
</dbReference>
<dbReference type="InterPro" id="IPR014756">
    <property type="entry name" value="Ig_E-set"/>
</dbReference>
<evidence type="ECO:0000256" key="1">
    <source>
        <dbReference type="ARBA" id="ARBA00005431"/>
    </source>
</evidence>
<dbReference type="SUPFAM" id="SSF81296">
    <property type="entry name" value="E set domains"/>
    <property type="match status" value="1"/>
</dbReference>
<evidence type="ECO:0000256" key="4">
    <source>
        <dbReference type="SAM" id="Phobius"/>
    </source>
</evidence>
<gene>
    <name evidence="6" type="ORF">AAFF_G00196050</name>
</gene>
<dbReference type="GO" id="GO:0007399">
    <property type="term" value="P:nervous system development"/>
    <property type="evidence" value="ECO:0007669"/>
    <property type="project" value="UniProtKB-ARBA"/>
</dbReference>
<feature type="compositionally biased region" description="Polar residues" evidence="3">
    <location>
        <begin position="1"/>
        <end position="10"/>
    </location>
</feature>
<dbReference type="AlphaFoldDB" id="A0AAD7RIR5"/>
<comment type="caution">
    <text evidence="6">The sequence shown here is derived from an EMBL/GenBank/DDBJ whole genome shotgun (WGS) entry which is preliminary data.</text>
</comment>
<evidence type="ECO:0000256" key="3">
    <source>
        <dbReference type="SAM" id="MobiDB-lite"/>
    </source>
</evidence>
<dbReference type="InterPro" id="IPR036514">
    <property type="entry name" value="SGNH_hydro_sf"/>
</dbReference>
<feature type="coiled-coil region" evidence="2">
    <location>
        <begin position="344"/>
        <end position="371"/>
    </location>
</feature>
<dbReference type="InterPro" id="IPR026845">
    <property type="entry name" value="NXPH/NXPE"/>
</dbReference>
<organism evidence="6 7">
    <name type="scientific">Aldrovandia affinis</name>
    <dbReference type="NCBI Taxonomy" id="143900"/>
    <lineage>
        <taxon>Eukaryota</taxon>
        <taxon>Metazoa</taxon>
        <taxon>Chordata</taxon>
        <taxon>Craniata</taxon>
        <taxon>Vertebrata</taxon>
        <taxon>Euteleostomi</taxon>
        <taxon>Actinopterygii</taxon>
        <taxon>Neopterygii</taxon>
        <taxon>Teleostei</taxon>
        <taxon>Notacanthiformes</taxon>
        <taxon>Halosauridae</taxon>
        <taxon>Aldrovandia</taxon>
    </lineage>
</organism>
<dbReference type="PANTHER" id="PTHR16165">
    <property type="entry name" value="NXPE FAMILY MEMBER"/>
    <property type="match status" value="1"/>
</dbReference>
<proteinExistence type="inferred from homology"/>
<sequence length="649" mass="73205">MADSTSSSNMQRREPLTSEESAVMKSTKPDLPSVEGSHFGTWDCKYSRKKFIFISLCTIILFLNFSKIITWTSVLTMKQPNWAEARNILFGADSTIQEQFQTPYKEMTADDIIFSLREYRPTAFPIVTSFQNSSSARHSVVRLEQPRSQYCVGDTLNVLVEMRNYGGHPKAYGGDFILARVHSPKLHASASGEVTDLLNGSYRVHFHLFWPGELQVSVLLIHSSEAVQILQRDWMLDYDRPLCEYKKKEDGEYFACYQPKTLPCSSLSITQSYIIHAKEEPQLLARQNVGIQIQNNFPTVTVIGCAAGVHKPTENHHSSAPCIAAKRADAAADLAAKEVEYEVLLEEEKQKERIQHLEQQQEKDLEAQKRKVEEAAPATAMSLSVAGEGQSTNTSMIVPVWVSSKNDLGTEKLVYALLDTQSDTTFIDQETRPFVSEDAITRCLKGKTVYLFGDSTMRQWIDYLEKLLKGLKFIQQAVPANSKLVVDAHSNITIWWKKHAHPWISSLVTNIKILSIAEELDSIAVGGRTDAVVVIGVGQHFRPYPPEVFIRRLLSMRRAILRLHARSPQAQVVIKLENTRELTSMMSHFSDWYGYMNNLAVRKVFEGLNVVLVDAWDMTVAANSFAIHPNNIILSNELAVALSFICHYP</sequence>
<keyword evidence="4" id="KW-1133">Transmembrane helix</keyword>
<evidence type="ECO:0000259" key="5">
    <source>
        <dbReference type="Pfam" id="PF24536"/>
    </source>
</evidence>
<dbReference type="SUPFAM" id="SSF52266">
    <property type="entry name" value="SGNH hydrolase"/>
    <property type="match status" value="1"/>
</dbReference>
<evidence type="ECO:0000313" key="7">
    <source>
        <dbReference type="Proteomes" id="UP001221898"/>
    </source>
</evidence>
<dbReference type="PANTHER" id="PTHR16165:SF3">
    <property type="entry name" value="NXPE FAMILY MEMBER 1"/>
    <property type="match status" value="1"/>
</dbReference>
<dbReference type="EMBL" id="JAINUG010000261">
    <property type="protein sequence ID" value="KAJ8384939.1"/>
    <property type="molecule type" value="Genomic_DNA"/>
</dbReference>
<feature type="region of interest" description="Disordered" evidence="3">
    <location>
        <begin position="1"/>
        <end position="32"/>
    </location>
</feature>
<dbReference type="InterPro" id="IPR013783">
    <property type="entry name" value="Ig-like_fold"/>
</dbReference>
<dbReference type="Proteomes" id="UP001221898">
    <property type="component" value="Unassembled WGS sequence"/>
</dbReference>